<sequence>MPANTAEQGLSLKKEFSGEFVRFNDKITLANVYDTYTAQNLKHVYRQSDDKFIIEFFTESDLFNTCSKMVHFNDYHITGSSRNYNVYWPDRNKRLNKLSSTRFPSLEKVVNITQLPDTHCLNIQQEEHITFKNLNHV</sequence>
<dbReference type="EMBL" id="BEXD01003524">
    <property type="protein sequence ID" value="GBC01379.1"/>
    <property type="molecule type" value="Genomic_DNA"/>
</dbReference>
<name>A0A2Z6SA78_9GLOM</name>
<dbReference type="Proteomes" id="UP000247702">
    <property type="component" value="Unassembled WGS sequence"/>
</dbReference>
<evidence type="ECO:0000313" key="2">
    <source>
        <dbReference type="Proteomes" id="UP000247702"/>
    </source>
</evidence>
<organism evidence="1 2">
    <name type="scientific">Rhizophagus clarus</name>
    <dbReference type="NCBI Taxonomy" id="94130"/>
    <lineage>
        <taxon>Eukaryota</taxon>
        <taxon>Fungi</taxon>
        <taxon>Fungi incertae sedis</taxon>
        <taxon>Mucoromycota</taxon>
        <taxon>Glomeromycotina</taxon>
        <taxon>Glomeromycetes</taxon>
        <taxon>Glomerales</taxon>
        <taxon>Glomeraceae</taxon>
        <taxon>Rhizophagus</taxon>
    </lineage>
</organism>
<proteinExistence type="predicted"/>
<protein>
    <submittedName>
        <fullName evidence="1">Uncharacterized protein</fullName>
    </submittedName>
</protein>
<evidence type="ECO:0000313" key="1">
    <source>
        <dbReference type="EMBL" id="GBC01379.1"/>
    </source>
</evidence>
<reference evidence="1 2" key="1">
    <citation type="submission" date="2017-11" db="EMBL/GenBank/DDBJ databases">
        <title>The genome of Rhizophagus clarus HR1 reveals common genetic basis of auxotrophy among arbuscular mycorrhizal fungi.</title>
        <authorList>
            <person name="Kobayashi Y."/>
        </authorList>
    </citation>
    <scope>NUCLEOTIDE SEQUENCE [LARGE SCALE GENOMIC DNA]</scope>
    <source>
        <strain evidence="1 2">HR1</strain>
    </source>
</reference>
<accession>A0A2Z6SA78</accession>
<dbReference type="AlphaFoldDB" id="A0A2Z6SA78"/>
<keyword evidence="2" id="KW-1185">Reference proteome</keyword>
<comment type="caution">
    <text evidence="1">The sequence shown here is derived from an EMBL/GenBank/DDBJ whole genome shotgun (WGS) entry which is preliminary data.</text>
</comment>
<gene>
    <name evidence="1" type="ORF">RclHR1_04170004</name>
</gene>